<proteinExistence type="predicted"/>
<dbReference type="Proteomes" id="UP000192727">
    <property type="component" value="Chromosome"/>
</dbReference>
<reference evidence="1 2" key="1">
    <citation type="submission" date="2017-03" db="EMBL/GenBank/DDBJ databases">
        <title>Paenibacillus larvae genome sequencing.</title>
        <authorList>
            <person name="Dingman D.W."/>
        </authorList>
    </citation>
    <scope>NUCLEOTIDE SEQUENCE [LARGE SCALE GENOMIC DNA]</scope>
    <source>
        <strain evidence="1 2">SAG 10367</strain>
    </source>
</reference>
<evidence type="ECO:0000313" key="2">
    <source>
        <dbReference type="Proteomes" id="UP000192727"/>
    </source>
</evidence>
<accession>A0A1V0UQ36</accession>
<organism evidence="1 2">
    <name type="scientific">Paenibacillus larvae subsp. pulvifaciens</name>
    <dbReference type="NCBI Taxonomy" id="1477"/>
    <lineage>
        <taxon>Bacteria</taxon>
        <taxon>Bacillati</taxon>
        <taxon>Bacillota</taxon>
        <taxon>Bacilli</taxon>
        <taxon>Bacillales</taxon>
        <taxon>Paenibacillaceae</taxon>
        <taxon>Paenibacillus</taxon>
    </lineage>
</organism>
<sequence>MKAIQEIIHPRNKLEDVSDLFRAIEDVCIGLEAESFDHVEATVCILKIVEHFYSKKAAKEMTTNFVIHLDSYEALPSIEVLAQTLKEQFKRSCATGGTRNRR</sequence>
<gene>
    <name evidence="1" type="ORF">B7C51_03440</name>
</gene>
<protein>
    <submittedName>
        <fullName evidence="1">Uncharacterized protein</fullName>
    </submittedName>
</protein>
<dbReference type="EMBL" id="CP020557">
    <property type="protein sequence ID" value="ARF67068.1"/>
    <property type="molecule type" value="Genomic_DNA"/>
</dbReference>
<dbReference type="RefSeq" id="WP_083038654.1">
    <property type="nucleotide sequence ID" value="NZ_CP020557.1"/>
</dbReference>
<evidence type="ECO:0000313" key="1">
    <source>
        <dbReference type="EMBL" id="ARF67068.1"/>
    </source>
</evidence>
<dbReference type="AlphaFoldDB" id="A0A1V0UQ36"/>
<name>A0A1V0UQ36_9BACL</name>